<dbReference type="OrthoDB" id="3112504at2759"/>
<dbReference type="EMBL" id="JAACJK010000169">
    <property type="protein sequence ID" value="KAF5320484.1"/>
    <property type="molecule type" value="Genomic_DNA"/>
</dbReference>
<organism evidence="2 3">
    <name type="scientific">Ephemerocybe angulata</name>
    <dbReference type="NCBI Taxonomy" id="980116"/>
    <lineage>
        <taxon>Eukaryota</taxon>
        <taxon>Fungi</taxon>
        <taxon>Dikarya</taxon>
        <taxon>Basidiomycota</taxon>
        <taxon>Agaricomycotina</taxon>
        <taxon>Agaricomycetes</taxon>
        <taxon>Agaricomycetidae</taxon>
        <taxon>Agaricales</taxon>
        <taxon>Agaricineae</taxon>
        <taxon>Psathyrellaceae</taxon>
        <taxon>Ephemerocybe</taxon>
    </lineage>
</organism>
<keyword evidence="3" id="KW-1185">Reference proteome</keyword>
<dbReference type="AlphaFoldDB" id="A0A8H5BC34"/>
<feature type="chain" id="PRO_5034757828" evidence="1">
    <location>
        <begin position="24"/>
        <end position="177"/>
    </location>
</feature>
<name>A0A8H5BC34_9AGAR</name>
<reference evidence="2 3" key="1">
    <citation type="journal article" date="2020" name="ISME J.">
        <title>Uncovering the hidden diversity of litter-decomposition mechanisms in mushroom-forming fungi.</title>
        <authorList>
            <person name="Floudas D."/>
            <person name="Bentzer J."/>
            <person name="Ahren D."/>
            <person name="Johansson T."/>
            <person name="Persson P."/>
            <person name="Tunlid A."/>
        </authorList>
    </citation>
    <scope>NUCLEOTIDE SEQUENCE [LARGE SCALE GENOMIC DNA]</scope>
    <source>
        <strain evidence="2 3">CBS 175.51</strain>
    </source>
</reference>
<gene>
    <name evidence="2" type="ORF">D9611_010748</name>
</gene>
<proteinExistence type="predicted"/>
<accession>A0A8H5BC34</accession>
<comment type="caution">
    <text evidence="2">The sequence shown here is derived from an EMBL/GenBank/DDBJ whole genome shotgun (WGS) entry which is preliminary data.</text>
</comment>
<evidence type="ECO:0000256" key="1">
    <source>
        <dbReference type="SAM" id="SignalP"/>
    </source>
</evidence>
<evidence type="ECO:0000313" key="3">
    <source>
        <dbReference type="Proteomes" id="UP000541558"/>
    </source>
</evidence>
<keyword evidence="1" id="KW-0732">Signal</keyword>
<feature type="signal peptide" evidence="1">
    <location>
        <begin position="1"/>
        <end position="23"/>
    </location>
</feature>
<dbReference type="Proteomes" id="UP000541558">
    <property type="component" value="Unassembled WGS sequence"/>
</dbReference>
<protein>
    <submittedName>
        <fullName evidence="2">Uncharacterized protein</fullName>
    </submittedName>
</protein>
<sequence length="177" mass="19778">MRFISSSALTILSTIVLSVSVHAAPMPGVDNSPSLLASREPASHHTATLHQYTARDFSDVDLVLELIERGNPVDWVTTKVMRVVDKIIPPKFPSYDYQVKHGLLPKITPVQHAPAPKPQPPKVIKGCENFKPIEYPGFVNNKYCPGQPDWWDVSRFGPMKFKKDIPGCVPTTMTCWK</sequence>
<evidence type="ECO:0000313" key="2">
    <source>
        <dbReference type="EMBL" id="KAF5320484.1"/>
    </source>
</evidence>